<sequence>MSMGYDILNQKKEGLEIIGYARKSQGTESPSDRTRLLQRMVDNLRTRSLVNQVYASPSSSAGEKLANRDDNGVAPLEGADGTMQQLIEYLDTSGKEICLVCLGYAGLTINVDDLRLFLSNHVNIKKILVDRLPYAHEVIILDSNEIVTNDTVASKFNCRTGTEQRSK</sequence>
<organism evidence="1">
    <name type="scientific">Absidia glauca</name>
    <name type="common">Pin mould</name>
    <dbReference type="NCBI Taxonomy" id="4829"/>
    <lineage>
        <taxon>Eukaryota</taxon>
        <taxon>Fungi</taxon>
        <taxon>Fungi incertae sedis</taxon>
        <taxon>Mucoromycota</taxon>
        <taxon>Mucoromycotina</taxon>
        <taxon>Mucoromycetes</taxon>
        <taxon>Mucorales</taxon>
        <taxon>Cunninghamellaceae</taxon>
        <taxon>Absidia</taxon>
    </lineage>
</organism>
<accession>A0A163J5E0</accession>
<keyword evidence="2" id="KW-1185">Reference proteome</keyword>
<evidence type="ECO:0000313" key="1">
    <source>
        <dbReference type="EMBL" id="SAL97272.1"/>
    </source>
</evidence>
<gene>
    <name evidence="1" type="primary">ABSGL_02745.1 scaffold 3747</name>
</gene>
<name>A0A163J5E0_ABSGL</name>
<dbReference type="EMBL" id="LT551638">
    <property type="protein sequence ID" value="SAL97272.1"/>
    <property type="molecule type" value="Genomic_DNA"/>
</dbReference>
<reference evidence="1" key="1">
    <citation type="submission" date="2016-04" db="EMBL/GenBank/DDBJ databases">
        <authorList>
            <person name="Evans L.H."/>
            <person name="Alamgir A."/>
            <person name="Owens N."/>
            <person name="Weber N.D."/>
            <person name="Virtaneva K."/>
            <person name="Barbian K."/>
            <person name="Babar A."/>
            <person name="Rosenke K."/>
        </authorList>
    </citation>
    <scope>NUCLEOTIDE SEQUENCE [LARGE SCALE GENOMIC DNA]</scope>
    <source>
        <strain evidence="1">CBS 101.48</strain>
    </source>
</reference>
<dbReference type="OrthoDB" id="2275636at2759"/>
<proteinExistence type="predicted"/>
<evidence type="ECO:0000313" key="2">
    <source>
        <dbReference type="Proteomes" id="UP000078561"/>
    </source>
</evidence>
<dbReference type="Proteomes" id="UP000078561">
    <property type="component" value="Unassembled WGS sequence"/>
</dbReference>
<dbReference type="OMA" id="YAHEVII"/>
<dbReference type="AlphaFoldDB" id="A0A163J5E0"/>
<protein>
    <recommendedName>
        <fullName evidence="3">Resolvase/invertase-type recombinase catalytic domain-containing protein</fullName>
    </recommendedName>
</protein>
<dbReference type="InParanoid" id="A0A163J5E0"/>
<evidence type="ECO:0008006" key="3">
    <source>
        <dbReference type="Google" id="ProtNLM"/>
    </source>
</evidence>